<keyword evidence="4" id="KW-0812">Transmembrane</keyword>
<evidence type="ECO:0000256" key="6">
    <source>
        <dbReference type="ARBA" id="ARBA00023136"/>
    </source>
</evidence>
<name>A0A327X3G9_9GAMM</name>
<dbReference type="GO" id="GO:0005886">
    <property type="term" value="C:plasma membrane"/>
    <property type="evidence" value="ECO:0007669"/>
    <property type="project" value="UniProtKB-SubCell"/>
</dbReference>
<evidence type="ECO:0000313" key="11">
    <source>
        <dbReference type="EMBL" id="RAK01487.1"/>
    </source>
</evidence>
<dbReference type="EMBL" id="QLMD01000001">
    <property type="protein sequence ID" value="RAK01487.1"/>
    <property type="molecule type" value="Genomic_DNA"/>
</dbReference>
<feature type="compositionally biased region" description="Low complexity" evidence="8">
    <location>
        <begin position="177"/>
        <end position="192"/>
    </location>
</feature>
<dbReference type="Pfam" id="PF03873">
    <property type="entry name" value="RseA_C"/>
    <property type="match status" value="1"/>
</dbReference>
<dbReference type="EMBL" id="PIPK01000001">
    <property type="protein sequence ID" value="RUO28324.1"/>
    <property type="molecule type" value="Genomic_DNA"/>
</dbReference>
<dbReference type="OrthoDB" id="5298512at2"/>
<evidence type="ECO:0000313" key="12">
    <source>
        <dbReference type="EMBL" id="RUO28324.1"/>
    </source>
</evidence>
<evidence type="ECO:0000256" key="3">
    <source>
        <dbReference type="ARBA" id="ARBA00022475"/>
    </source>
</evidence>
<feature type="domain" description="Anti sigma-E protein RseA N-terminal" evidence="9">
    <location>
        <begin position="6"/>
        <end position="78"/>
    </location>
</feature>
<dbReference type="InterPro" id="IPR005573">
    <property type="entry name" value="Anti-sigma_E_RseA_C"/>
</dbReference>
<dbReference type="Proteomes" id="UP000249203">
    <property type="component" value="Unassembled WGS sequence"/>
</dbReference>
<comment type="similarity">
    <text evidence="2 7">Belongs to the RseA family.</text>
</comment>
<keyword evidence="7" id="KW-0997">Cell inner membrane</keyword>
<dbReference type="SUPFAM" id="SSF89069">
    <property type="entry name" value="N-terminal, cytoplasmic domain of anti-sigmaE factor RseA"/>
    <property type="match status" value="1"/>
</dbReference>
<dbReference type="InterPro" id="IPR052383">
    <property type="entry name" value="Anti-sigma-E_RseA-like"/>
</dbReference>
<dbReference type="PIRSF" id="PIRSF016938">
    <property type="entry name" value="RseA"/>
    <property type="match status" value="1"/>
</dbReference>
<dbReference type="PANTHER" id="PTHR38104">
    <property type="match status" value="1"/>
</dbReference>
<comment type="subunit">
    <text evidence="7">Interacts 1:1 with ECF RNA polymerase sigma-E (RpoE); this inhibits the interaction of sigma-E with the RNA polymerase catalytic core and leads to a decreased expression of sigma-E-regulated genes. Interacts with RseB.</text>
</comment>
<keyword evidence="14" id="KW-1185">Reference proteome</keyword>
<comment type="function">
    <text evidence="7">An anti-sigma factor for extracytoplasmic function (ECF) sigma factor sigma-E (RpoE). ECF sigma factors are held in an inactive form by an anti-sigma factor until released by regulated intramembrane proteolysis (RIP). RIP occurs when an extracytoplasmic signal triggers a concerted proteolytic cascade to transmit information and elicit cellular responses. The membrane-spanning regulatory substrate protein is first cut periplasmically (site-1 protease, S1P, DegS), then within the membrane itself (site-2 protease, S2P, RseP), while cytoplasmic proteases finish degrading the anti-sigma factor, liberating sigma-E.</text>
</comment>
<feature type="domain" description="Anti sigma-E protein RseA C-terminal" evidence="10">
    <location>
        <begin position="127"/>
        <end position="179"/>
    </location>
</feature>
<evidence type="ECO:0000313" key="14">
    <source>
        <dbReference type="Proteomes" id="UP000287865"/>
    </source>
</evidence>
<evidence type="ECO:0000256" key="4">
    <source>
        <dbReference type="ARBA" id="ARBA00022692"/>
    </source>
</evidence>
<accession>A0A327X3G9</accession>
<dbReference type="InterPro" id="IPR036147">
    <property type="entry name" value="Anti-sigma_E_RseA_N_sf"/>
</dbReference>
<gene>
    <name evidence="11" type="ORF">B0I24_101110</name>
    <name evidence="12" type="ORF">CWE07_00525</name>
</gene>
<keyword evidence="6 7" id="KW-0472">Membrane</keyword>
<dbReference type="GO" id="GO:0016989">
    <property type="term" value="F:sigma factor antagonist activity"/>
    <property type="evidence" value="ECO:0007669"/>
    <property type="project" value="InterPro"/>
</dbReference>
<comment type="caution">
    <text evidence="11">The sequence shown here is derived from an EMBL/GenBank/DDBJ whole genome shotgun (WGS) entry which is preliminary data.</text>
</comment>
<dbReference type="RefSeq" id="WP_111567980.1">
    <property type="nucleotide sequence ID" value="NZ_PIPK01000001.1"/>
</dbReference>
<dbReference type="InterPro" id="IPR026279">
    <property type="entry name" value="RseA"/>
</dbReference>
<organism evidence="11 13">
    <name type="scientific">Aliidiomarina maris</name>
    <dbReference type="NCBI Taxonomy" id="531312"/>
    <lineage>
        <taxon>Bacteria</taxon>
        <taxon>Pseudomonadati</taxon>
        <taxon>Pseudomonadota</taxon>
        <taxon>Gammaproteobacteria</taxon>
        <taxon>Alteromonadales</taxon>
        <taxon>Idiomarinaceae</taxon>
        <taxon>Aliidiomarina</taxon>
    </lineage>
</organism>
<dbReference type="InterPro" id="IPR005572">
    <property type="entry name" value="Anti-sigma_E_RseA_N"/>
</dbReference>
<evidence type="ECO:0000256" key="2">
    <source>
        <dbReference type="ARBA" id="ARBA00005837"/>
    </source>
</evidence>
<dbReference type="Gene3D" id="1.10.10.880">
    <property type="entry name" value="Anti sigma-E protein RseA, N-terminal domain"/>
    <property type="match status" value="1"/>
</dbReference>
<protein>
    <recommendedName>
        <fullName evidence="7">Anti-sigma-E factor RseA</fullName>
    </recommendedName>
    <alternativeName>
        <fullName evidence="7">Regulator of SigE</fullName>
    </alternativeName>
    <alternativeName>
        <fullName evidence="7">Sigma-E anti-sigma factor RseA</fullName>
    </alternativeName>
    <alternativeName>
        <fullName evidence="7">Sigma-E factor negative regulatory protein</fullName>
    </alternativeName>
</protein>
<proteinExistence type="inferred from homology"/>
<keyword evidence="3 7" id="KW-1003">Cell membrane</keyword>
<reference evidence="11 13" key="2">
    <citation type="submission" date="2018-06" db="EMBL/GenBank/DDBJ databases">
        <title>Genomic Encyclopedia of Type Strains, Phase III (KMG-III): the genomes of soil and plant-associated and newly described type strains.</title>
        <authorList>
            <person name="Whitman W."/>
        </authorList>
    </citation>
    <scope>NUCLEOTIDE SEQUENCE [LARGE SCALE GENOMIC DNA]</scope>
    <source>
        <strain evidence="11 13">CGMCC 1.15366</strain>
    </source>
</reference>
<evidence type="ECO:0000256" key="8">
    <source>
        <dbReference type="SAM" id="MobiDB-lite"/>
    </source>
</evidence>
<sequence length="201" mass="21941">MTDKHNEHLSALVDGEDIDASVLDSMLEDDAQKQQFQRYQLASSIIRNEAQPGFAVDISAAVAAQVAAEPSLQMPAKRWWQKAANDSWWRPAASFAVAASVALVTVIGVQNYQLSPEQSGADQVPAENPLFEARPLGGVGNPVSFNAVQEAPMLQQGAQGSDQRRLIQSFFVDHQQQLQLSQQEQEAAEQSSDNQPESQPE</sequence>
<dbReference type="Pfam" id="PF03872">
    <property type="entry name" value="RseA_N"/>
    <property type="match status" value="1"/>
</dbReference>
<dbReference type="AlphaFoldDB" id="A0A327X3G9"/>
<reference evidence="12 14" key="1">
    <citation type="journal article" date="2018" name="Front. Microbiol.">
        <title>Genome-Based Analysis Reveals the Taxonomy and Diversity of the Family Idiomarinaceae.</title>
        <authorList>
            <person name="Liu Y."/>
            <person name="Lai Q."/>
            <person name="Shao Z."/>
        </authorList>
    </citation>
    <scope>NUCLEOTIDE SEQUENCE [LARGE SCALE GENOMIC DNA]</scope>
    <source>
        <strain evidence="12 14">CF12-14</strain>
    </source>
</reference>
<evidence type="ECO:0000256" key="5">
    <source>
        <dbReference type="ARBA" id="ARBA00022989"/>
    </source>
</evidence>
<evidence type="ECO:0000259" key="10">
    <source>
        <dbReference type="Pfam" id="PF03873"/>
    </source>
</evidence>
<keyword evidence="5" id="KW-1133">Transmembrane helix</keyword>
<comment type="subcellular location">
    <subcellularLocation>
        <location evidence="7">Cell inner membrane</location>
    </subcellularLocation>
    <subcellularLocation>
        <location evidence="1">Cell membrane</location>
        <topology evidence="1">Single-pass membrane protein</topology>
    </subcellularLocation>
</comment>
<evidence type="ECO:0000256" key="1">
    <source>
        <dbReference type="ARBA" id="ARBA00004162"/>
    </source>
</evidence>
<feature type="region of interest" description="Disordered" evidence="8">
    <location>
        <begin position="177"/>
        <end position="201"/>
    </location>
</feature>
<evidence type="ECO:0000313" key="13">
    <source>
        <dbReference type="Proteomes" id="UP000249203"/>
    </source>
</evidence>
<dbReference type="CDD" id="cd16328">
    <property type="entry name" value="RseA_N"/>
    <property type="match status" value="1"/>
</dbReference>
<dbReference type="PANTHER" id="PTHR38104:SF1">
    <property type="entry name" value="ANTI-SIGMA-E FACTOR RSEA"/>
    <property type="match status" value="1"/>
</dbReference>
<evidence type="ECO:0000256" key="7">
    <source>
        <dbReference type="PIRNR" id="PIRNR016938"/>
    </source>
</evidence>
<evidence type="ECO:0000259" key="9">
    <source>
        <dbReference type="Pfam" id="PF03872"/>
    </source>
</evidence>
<dbReference type="Proteomes" id="UP000287865">
    <property type="component" value="Unassembled WGS sequence"/>
</dbReference>